<proteinExistence type="predicted"/>
<dbReference type="EMBL" id="MKZS01000001">
    <property type="protein sequence ID" value="OLT62480.1"/>
    <property type="molecule type" value="Genomic_DNA"/>
</dbReference>
<dbReference type="AlphaFoldDB" id="A0A1U7N947"/>
<organism evidence="1 2">
    <name type="scientific">Moorena bouillonii PNG</name>
    <dbReference type="NCBI Taxonomy" id="568701"/>
    <lineage>
        <taxon>Bacteria</taxon>
        <taxon>Bacillati</taxon>
        <taxon>Cyanobacteriota</taxon>
        <taxon>Cyanophyceae</taxon>
        <taxon>Coleofasciculales</taxon>
        <taxon>Coleofasciculaceae</taxon>
        <taxon>Moorena</taxon>
    </lineage>
</organism>
<accession>A0A1U7N947</accession>
<dbReference type="Proteomes" id="UP000186657">
    <property type="component" value="Unassembled WGS sequence"/>
</dbReference>
<gene>
    <name evidence="1" type="ORF">BJP37_29085</name>
</gene>
<name>A0A1U7N947_9CYAN</name>
<dbReference type="RefSeq" id="WP_075904539.1">
    <property type="nucleotide sequence ID" value="NZ_MKZS01000001.1"/>
</dbReference>
<reference evidence="1 2" key="1">
    <citation type="submission" date="2016-10" db="EMBL/GenBank/DDBJ databases">
        <title>Comparative genomics uncovers the prolific and rare metabolic potential of the cyanobacterial genus Moorea.</title>
        <authorList>
            <person name="Leao T."/>
            <person name="Castelao G."/>
            <person name="Korobeynikov A."/>
            <person name="Monroe E.A."/>
            <person name="Podell S."/>
            <person name="Glukhov E."/>
            <person name="Allen E."/>
            <person name="Gerwick W.H."/>
            <person name="Gerwick L."/>
        </authorList>
    </citation>
    <scope>NUCLEOTIDE SEQUENCE [LARGE SCALE GENOMIC DNA]</scope>
    <source>
        <strain evidence="1 2">PNG5-198</strain>
    </source>
</reference>
<sequence length="185" mass="20452">MKRFLDGWGFERGMGYHLVQPPSIVLVRSLSQIMEMSIIESLRIKFEALVPYMNEKLRRLWAASEAVALGEDGIELVVFATGIGAKTVKEGIKELQEPLSSVAIVAPSTRLRKPGGGRKSYDTIFDNFDQVRQFLTEQGFQLQGYSMLNVLDQLTCLQPLGINPTVAESILADSFVFALTPNIGG</sequence>
<evidence type="ECO:0000313" key="2">
    <source>
        <dbReference type="Proteomes" id="UP000186657"/>
    </source>
</evidence>
<evidence type="ECO:0000313" key="1">
    <source>
        <dbReference type="EMBL" id="OLT62480.1"/>
    </source>
</evidence>
<protein>
    <submittedName>
        <fullName evidence="1">Uncharacterized protein</fullName>
    </submittedName>
</protein>
<keyword evidence="2" id="KW-1185">Reference proteome</keyword>
<comment type="caution">
    <text evidence="1">The sequence shown here is derived from an EMBL/GenBank/DDBJ whole genome shotgun (WGS) entry which is preliminary data.</text>
</comment>